<dbReference type="WBParaSite" id="HPBE_0000549701-mRNA-1">
    <property type="protein sequence ID" value="HPBE_0000549701-mRNA-1"/>
    <property type="gene ID" value="HPBE_0000549701"/>
</dbReference>
<gene>
    <name evidence="2" type="ORF">HPBE_LOCUS5498</name>
</gene>
<organism evidence="3 4">
    <name type="scientific">Heligmosomoides polygyrus</name>
    <name type="common">Parasitic roundworm</name>
    <dbReference type="NCBI Taxonomy" id="6339"/>
    <lineage>
        <taxon>Eukaryota</taxon>
        <taxon>Metazoa</taxon>
        <taxon>Ecdysozoa</taxon>
        <taxon>Nematoda</taxon>
        <taxon>Chromadorea</taxon>
        <taxon>Rhabditida</taxon>
        <taxon>Rhabditina</taxon>
        <taxon>Rhabditomorpha</taxon>
        <taxon>Strongyloidea</taxon>
        <taxon>Heligmosomidae</taxon>
        <taxon>Heligmosomoides</taxon>
    </lineage>
</organism>
<protein>
    <submittedName>
        <fullName evidence="2 4">Uncharacterized protein</fullName>
    </submittedName>
</protein>
<name>A0A183FFY4_HELPZ</name>
<reference evidence="2 3" key="1">
    <citation type="submission" date="2018-11" db="EMBL/GenBank/DDBJ databases">
        <authorList>
            <consortium name="Pathogen Informatics"/>
        </authorList>
    </citation>
    <scope>NUCLEOTIDE SEQUENCE [LARGE SCALE GENOMIC DNA]</scope>
</reference>
<evidence type="ECO:0000313" key="4">
    <source>
        <dbReference type="WBParaSite" id="HPBE_0000549701-mRNA-1"/>
    </source>
</evidence>
<keyword evidence="3" id="KW-1185">Reference proteome</keyword>
<proteinExistence type="predicted"/>
<sequence>MSAKLTTGRPNFRPLGPCDSVSDLRTSTKLGPPEAFSLADRTTPTNKDRYTPLWVTSKFDEALLVWCALSIPCEFCMLSCTKNNKRLKRQFIVVSSLYSKGNHHQRIYNADKQNHKRHKTRPTTGKNGVHNGLLSLQQYQESRATDSDAVDGQSTRDDPKKRIEDKNNERENNAHGMGGCNWGETTACERMNISDDVTEMDNIHGLRRERRLRL</sequence>
<dbReference type="EMBL" id="UZAH01025482">
    <property type="protein sequence ID" value="VDO64795.1"/>
    <property type="molecule type" value="Genomic_DNA"/>
</dbReference>
<reference evidence="4" key="2">
    <citation type="submission" date="2019-09" db="UniProtKB">
        <authorList>
            <consortium name="WormBaseParasite"/>
        </authorList>
    </citation>
    <scope>IDENTIFICATION</scope>
</reference>
<evidence type="ECO:0000256" key="1">
    <source>
        <dbReference type="SAM" id="MobiDB-lite"/>
    </source>
</evidence>
<feature type="region of interest" description="Disordered" evidence="1">
    <location>
        <begin position="104"/>
        <end position="182"/>
    </location>
</feature>
<feature type="compositionally biased region" description="Basic and acidic residues" evidence="1">
    <location>
        <begin position="154"/>
        <end position="173"/>
    </location>
</feature>
<evidence type="ECO:0000313" key="3">
    <source>
        <dbReference type="Proteomes" id="UP000050761"/>
    </source>
</evidence>
<evidence type="ECO:0000313" key="2">
    <source>
        <dbReference type="EMBL" id="VDO64795.1"/>
    </source>
</evidence>
<accession>A0A3P8AWF7</accession>
<dbReference type="AlphaFoldDB" id="A0A183FFY4"/>
<accession>A0A183FFY4</accession>
<dbReference type="Proteomes" id="UP000050761">
    <property type="component" value="Unassembled WGS sequence"/>
</dbReference>